<feature type="compositionally biased region" description="Polar residues" evidence="1">
    <location>
        <begin position="36"/>
        <end position="45"/>
    </location>
</feature>
<comment type="caution">
    <text evidence="2">The sequence shown here is derived from an EMBL/GenBank/DDBJ whole genome shotgun (WGS) entry which is preliminary data.</text>
</comment>
<gene>
    <name evidence="2" type="ORF">PMIN01_11210</name>
</gene>
<evidence type="ECO:0000256" key="1">
    <source>
        <dbReference type="SAM" id="MobiDB-lite"/>
    </source>
</evidence>
<evidence type="ECO:0000313" key="2">
    <source>
        <dbReference type="EMBL" id="KAF9730341.1"/>
    </source>
</evidence>
<protein>
    <submittedName>
        <fullName evidence="2">Uncharacterized protein</fullName>
    </submittedName>
</protein>
<proteinExistence type="predicted"/>
<dbReference type="OrthoDB" id="10577574at2759"/>
<name>A0A9P6G734_9PLEO</name>
<keyword evidence="3" id="KW-1185">Reference proteome</keyword>
<evidence type="ECO:0000313" key="3">
    <source>
        <dbReference type="Proteomes" id="UP000756921"/>
    </source>
</evidence>
<reference evidence="2" key="1">
    <citation type="journal article" date="2020" name="Mol. Plant Microbe Interact.">
        <title>Genome Sequence of the Biocontrol Agent Coniothyrium minitans strain Conio (IMI 134523).</title>
        <authorList>
            <person name="Patel D."/>
            <person name="Shittu T.A."/>
            <person name="Baroncelli R."/>
            <person name="Muthumeenakshi S."/>
            <person name="Osborne T.H."/>
            <person name="Janganan T.K."/>
            <person name="Sreenivasaprasad S."/>
        </authorList>
    </citation>
    <scope>NUCLEOTIDE SEQUENCE</scope>
    <source>
        <strain evidence="2">Conio</strain>
    </source>
</reference>
<dbReference type="AlphaFoldDB" id="A0A9P6G734"/>
<feature type="compositionally biased region" description="Low complexity" evidence="1">
    <location>
        <begin position="46"/>
        <end position="56"/>
    </location>
</feature>
<dbReference type="EMBL" id="WJXW01000014">
    <property type="protein sequence ID" value="KAF9730341.1"/>
    <property type="molecule type" value="Genomic_DNA"/>
</dbReference>
<sequence>MSSSLYPSEDDHGDPARASLRIRHRQRPYNVEFSDENPNYRTSTQPSDPDLDSLPYSDDDRDPSDPERLYEQHVSDARLDLRDAKLELHAKYGFDWSAVPESELEDVDEEYETRLAAADKEYRAHDALAGARCSTPSRRVTLEPGQAVRARAADAPRRTEKRDEKWISVKDELWEAADNAAWWKSWCIWTLVLLLALLVVLGTSLLKAWSDVVMCESERSLLLEEAEEGLWYKGEGEGEGLI</sequence>
<feature type="region of interest" description="Disordered" evidence="1">
    <location>
        <begin position="1"/>
        <end position="68"/>
    </location>
</feature>
<dbReference type="Proteomes" id="UP000756921">
    <property type="component" value="Unassembled WGS sequence"/>
</dbReference>
<accession>A0A9P6G734</accession>
<organism evidence="2 3">
    <name type="scientific">Paraphaeosphaeria minitans</name>
    <dbReference type="NCBI Taxonomy" id="565426"/>
    <lineage>
        <taxon>Eukaryota</taxon>
        <taxon>Fungi</taxon>
        <taxon>Dikarya</taxon>
        <taxon>Ascomycota</taxon>
        <taxon>Pezizomycotina</taxon>
        <taxon>Dothideomycetes</taxon>
        <taxon>Pleosporomycetidae</taxon>
        <taxon>Pleosporales</taxon>
        <taxon>Massarineae</taxon>
        <taxon>Didymosphaeriaceae</taxon>
        <taxon>Paraphaeosphaeria</taxon>
    </lineage>
</organism>